<dbReference type="AlphaFoldDB" id="A0A9N9LNW4"/>
<feature type="compositionally biased region" description="Basic and acidic residues" evidence="1">
    <location>
        <begin position="110"/>
        <end position="119"/>
    </location>
</feature>
<name>A0A9N9LNW4_9HELO</name>
<evidence type="ECO:0000313" key="2">
    <source>
        <dbReference type="EMBL" id="CAG8974886.1"/>
    </source>
</evidence>
<accession>A0A9N9LNW4</accession>
<gene>
    <name evidence="2" type="ORF">HYALB_00000501</name>
</gene>
<feature type="compositionally biased region" description="Polar residues" evidence="1">
    <location>
        <begin position="1"/>
        <end position="23"/>
    </location>
</feature>
<dbReference type="Proteomes" id="UP000701801">
    <property type="component" value="Unassembled WGS sequence"/>
</dbReference>
<comment type="caution">
    <text evidence="2">The sequence shown here is derived from an EMBL/GenBank/DDBJ whole genome shotgun (WGS) entry which is preliminary data.</text>
</comment>
<evidence type="ECO:0000256" key="1">
    <source>
        <dbReference type="SAM" id="MobiDB-lite"/>
    </source>
</evidence>
<dbReference type="EMBL" id="CAJVRM010000116">
    <property type="protein sequence ID" value="CAG8974886.1"/>
    <property type="molecule type" value="Genomic_DNA"/>
</dbReference>
<feature type="region of interest" description="Disordered" evidence="1">
    <location>
        <begin position="1"/>
        <end position="53"/>
    </location>
</feature>
<keyword evidence="3" id="KW-1185">Reference proteome</keyword>
<feature type="region of interest" description="Disordered" evidence="1">
    <location>
        <begin position="91"/>
        <end position="119"/>
    </location>
</feature>
<proteinExistence type="predicted"/>
<sequence>MTPQNDVSKTSPDNPGSTSSSQPGIAKPSITKKFGRRASVQNSKELVKEDQDARISDLERRVSQMEKVNRAQAMLLEAAAKSMKLAGRFGTEAFSVDDDDTEQRSFSGRDSSKDQAHNE</sequence>
<evidence type="ECO:0000313" key="3">
    <source>
        <dbReference type="Proteomes" id="UP000701801"/>
    </source>
</evidence>
<reference evidence="2" key="1">
    <citation type="submission" date="2021-07" db="EMBL/GenBank/DDBJ databases">
        <authorList>
            <person name="Durling M."/>
        </authorList>
    </citation>
    <scope>NUCLEOTIDE SEQUENCE</scope>
</reference>
<protein>
    <submittedName>
        <fullName evidence="2">Uncharacterized protein</fullName>
    </submittedName>
</protein>
<organism evidence="2 3">
    <name type="scientific">Hymenoscyphus albidus</name>
    <dbReference type="NCBI Taxonomy" id="595503"/>
    <lineage>
        <taxon>Eukaryota</taxon>
        <taxon>Fungi</taxon>
        <taxon>Dikarya</taxon>
        <taxon>Ascomycota</taxon>
        <taxon>Pezizomycotina</taxon>
        <taxon>Leotiomycetes</taxon>
        <taxon>Helotiales</taxon>
        <taxon>Helotiaceae</taxon>
        <taxon>Hymenoscyphus</taxon>
    </lineage>
</organism>
<dbReference type="OrthoDB" id="10433843at2759"/>